<comment type="caution">
    <text evidence="1">The sequence shown here is derived from an EMBL/GenBank/DDBJ whole genome shotgun (WGS) entry which is preliminary data.</text>
</comment>
<accession>A0ABS2UY31</accession>
<dbReference type="EMBL" id="JAFEJA010000001">
    <property type="protein sequence ID" value="MBM9621807.1"/>
    <property type="molecule type" value="Genomic_DNA"/>
</dbReference>
<evidence type="ECO:0000313" key="2">
    <source>
        <dbReference type="Proteomes" id="UP000664109"/>
    </source>
</evidence>
<reference evidence="1 2" key="1">
    <citation type="journal article" date="2016" name="Arch. Microbiol.">
        <title>Streptomyces zhihengii sp. nov., isolated from rhizospheric soil of Psammosilene tunicoides.</title>
        <authorList>
            <person name="Huang M.J."/>
            <person name="Fei J.J."/>
            <person name="Salam N."/>
            <person name="Kim C.J."/>
            <person name="Hozzein W.N."/>
            <person name="Xiao M."/>
            <person name="Huang H.Q."/>
            <person name="Li W.J."/>
        </authorList>
    </citation>
    <scope>NUCLEOTIDE SEQUENCE [LARGE SCALE GENOMIC DNA]</scope>
    <source>
        <strain evidence="1 2">YIM T102</strain>
    </source>
</reference>
<sequence length="58" mass="6457">MSFDWRDPRYGIAKWPPGLGNPVSVAVVMVARRRARAARKAWEQATAEGEDDDEPMAA</sequence>
<dbReference type="Proteomes" id="UP000664109">
    <property type="component" value="Unassembled WGS sequence"/>
</dbReference>
<keyword evidence="2" id="KW-1185">Reference proteome</keyword>
<gene>
    <name evidence="1" type="ORF">JE024_24345</name>
</gene>
<name>A0ABS2UY31_9ACTN</name>
<organism evidence="1 2">
    <name type="scientific">Streptomyces zhihengii</name>
    <dbReference type="NCBI Taxonomy" id="1818004"/>
    <lineage>
        <taxon>Bacteria</taxon>
        <taxon>Bacillati</taxon>
        <taxon>Actinomycetota</taxon>
        <taxon>Actinomycetes</taxon>
        <taxon>Kitasatosporales</taxon>
        <taxon>Streptomycetaceae</taxon>
        <taxon>Streptomyces</taxon>
    </lineage>
</organism>
<dbReference type="RefSeq" id="WP_205375623.1">
    <property type="nucleotide sequence ID" value="NZ_JAFEJA010000001.1"/>
</dbReference>
<evidence type="ECO:0000313" key="1">
    <source>
        <dbReference type="EMBL" id="MBM9621807.1"/>
    </source>
</evidence>
<protein>
    <submittedName>
        <fullName evidence="1">Uncharacterized protein</fullName>
    </submittedName>
</protein>
<proteinExistence type="predicted"/>